<keyword evidence="4 5" id="KW-0472">Membrane</keyword>
<dbReference type="Proteomes" id="UP000244168">
    <property type="component" value="Unassembled WGS sequence"/>
</dbReference>
<dbReference type="EMBL" id="QAOQ01000006">
    <property type="protein sequence ID" value="PTQ94845.1"/>
    <property type="molecule type" value="Genomic_DNA"/>
</dbReference>
<evidence type="ECO:0000313" key="7">
    <source>
        <dbReference type="EMBL" id="PTQ94845.1"/>
    </source>
</evidence>
<name>A0A2T5J6R1_9SPHI</name>
<feature type="domain" description="Inositolphosphotransferase Aur1/Ipt1" evidence="6">
    <location>
        <begin position="121"/>
        <end position="290"/>
    </location>
</feature>
<feature type="transmembrane region" description="Helical" evidence="5">
    <location>
        <begin position="226"/>
        <end position="246"/>
    </location>
</feature>
<dbReference type="Pfam" id="PF14378">
    <property type="entry name" value="PAP2_3"/>
    <property type="match status" value="1"/>
</dbReference>
<dbReference type="InterPro" id="IPR026841">
    <property type="entry name" value="Aur1/Ipt1"/>
</dbReference>
<evidence type="ECO:0000313" key="8">
    <source>
        <dbReference type="Proteomes" id="UP000244168"/>
    </source>
</evidence>
<organism evidence="7 8">
    <name type="scientific">Mucilaginibacter yixingensis</name>
    <dbReference type="NCBI Taxonomy" id="1295612"/>
    <lineage>
        <taxon>Bacteria</taxon>
        <taxon>Pseudomonadati</taxon>
        <taxon>Bacteroidota</taxon>
        <taxon>Sphingobacteriia</taxon>
        <taxon>Sphingobacteriales</taxon>
        <taxon>Sphingobacteriaceae</taxon>
        <taxon>Mucilaginibacter</taxon>
    </lineage>
</organism>
<keyword evidence="8" id="KW-1185">Reference proteome</keyword>
<keyword evidence="2 5" id="KW-0812">Transmembrane</keyword>
<feature type="transmembrane region" description="Helical" evidence="5">
    <location>
        <begin position="46"/>
        <end position="76"/>
    </location>
</feature>
<reference evidence="7 8" key="1">
    <citation type="submission" date="2018-04" db="EMBL/GenBank/DDBJ databases">
        <title>Genomic Encyclopedia of Archaeal and Bacterial Type Strains, Phase II (KMG-II): from individual species to whole genera.</title>
        <authorList>
            <person name="Goeker M."/>
        </authorList>
    </citation>
    <scope>NUCLEOTIDE SEQUENCE [LARGE SCALE GENOMIC DNA]</scope>
    <source>
        <strain evidence="7 8">DSM 26809</strain>
    </source>
</reference>
<proteinExistence type="predicted"/>
<feature type="transmembrane region" description="Helical" evidence="5">
    <location>
        <begin position="126"/>
        <end position="150"/>
    </location>
</feature>
<evidence type="ECO:0000259" key="6">
    <source>
        <dbReference type="Pfam" id="PF14378"/>
    </source>
</evidence>
<comment type="caution">
    <text evidence="7">The sequence shown here is derived from an EMBL/GenBank/DDBJ whole genome shotgun (WGS) entry which is preliminary data.</text>
</comment>
<dbReference type="RefSeq" id="WP_107829542.1">
    <property type="nucleotide sequence ID" value="NZ_CP160205.1"/>
</dbReference>
<dbReference type="PANTHER" id="PTHR31310">
    <property type="match status" value="1"/>
</dbReference>
<dbReference type="GO" id="GO:0016020">
    <property type="term" value="C:membrane"/>
    <property type="evidence" value="ECO:0007669"/>
    <property type="project" value="UniProtKB-SubCell"/>
</dbReference>
<gene>
    <name evidence="7" type="ORF">C8P68_10655</name>
</gene>
<dbReference type="OrthoDB" id="629685at2"/>
<feature type="transmembrane region" description="Helical" evidence="5">
    <location>
        <begin position="20"/>
        <end position="39"/>
    </location>
</feature>
<keyword evidence="3 5" id="KW-1133">Transmembrane helix</keyword>
<evidence type="ECO:0000256" key="5">
    <source>
        <dbReference type="SAM" id="Phobius"/>
    </source>
</evidence>
<evidence type="ECO:0000256" key="1">
    <source>
        <dbReference type="ARBA" id="ARBA00004141"/>
    </source>
</evidence>
<feature type="transmembrane region" description="Helical" evidence="5">
    <location>
        <begin position="253"/>
        <end position="273"/>
    </location>
</feature>
<evidence type="ECO:0000256" key="4">
    <source>
        <dbReference type="ARBA" id="ARBA00023136"/>
    </source>
</evidence>
<evidence type="ECO:0000256" key="2">
    <source>
        <dbReference type="ARBA" id="ARBA00022692"/>
    </source>
</evidence>
<protein>
    <submittedName>
        <fullName evidence="7">PAP2 superfamily protein</fullName>
    </submittedName>
</protein>
<accession>A0A2T5J6R1</accession>
<sequence length="314" mass="35638">MLTAAAEGPQGIKVNLRSVIVLSVISIAYLLLSVFLVGFKSDEVVLVAIVNVLFYTSAITRKFILGFSIFIVYWIVFDYMKAFPNYNFNPVHIADVYHFEKHLFGIHEGNKLLTPNEYWLIHSKPWMDVVCGLFYLCWIPVPLGFATYLFFTRKKEFLYFALTFFTVNLLGFVVYYTFPAAPPWYVQLHGFQFFAHTPGNTGGLARFDAYFHGQVFKSIYAKGSNVFAAMPSLHSSYPIIVLYYGLKNRIKVGSAFFIVVMLGIWFTAVYASHHYVVDVLAGIVCAITGISLFNSVAKLNPVKSFLNNYEKIIS</sequence>
<comment type="subcellular location">
    <subcellularLocation>
        <location evidence="1">Membrane</location>
        <topology evidence="1">Multi-pass membrane protein</topology>
    </subcellularLocation>
</comment>
<feature type="transmembrane region" description="Helical" evidence="5">
    <location>
        <begin position="279"/>
        <end position="297"/>
    </location>
</feature>
<feature type="transmembrane region" description="Helical" evidence="5">
    <location>
        <begin position="157"/>
        <end position="178"/>
    </location>
</feature>
<dbReference type="CDD" id="cd03386">
    <property type="entry name" value="PAP2_Aur1_like"/>
    <property type="match status" value="1"/>
</dbReference>
<evidence type="ECO:0000256" key="3">
    <source>
        <dbReference type="ARBA" id="ARBA00022989"/>
    </source>
</evidence>
<dbReference type="InterPro" id="IPR052185">
    <property type="entry name" value="IPC_Synthase-Related"/>
</dbReference>
<dbReference type="PANTHER" id="PTHR31310:SF7">
    <property type="entry name" value="PA-PHOSPHATASE RELATED-FAMILY PROTEIN DDB_G0268928"/>
    <property type="match status" value="1"/>
</dbReference>
<dbReference type="AlphaFoldDB" id="A0A2T5J6R1"/>